<proteinExistence type="predicted"/>
<evidence type="ECO:0000313" key="3">
    <source>
        <dbReference type="Proteomes" id="UP000242180"/>
    </source>
</evidence>
<sequence>MTVSTSDIQELQDTTFAMVETSSVIVAINQYAGQFKSAVASSRPQSPQGLFPDARPSGHYQENGLPLEDAHKVEQDEQGLDGKSSSSLEEHNHPLDKTTEFYHQHRKPNEQMRQTIVSMTASSITPAVIQEQIHEDDS</sequence>
<feature type="compositionally biased region" description="Basic and acidic residues" evidence="1">
    <location>
        <begin position="88"/>
        <end position="106"/>
    </location>
</feature>
<accession>A0A1X2GZA8</accession>
<keyword evidence="3" id="KW-1185">Reference proteome</keyword>
<dbReference type="AlphaFoldDB" id="A0A1X2GZA8"/>
<gene>
    <name evidence="2" type="ORF">BCR43DRAFT_509077</name>
</gene>
<evidence type="ECO:0000313" key="2">
    <source>
        <dbReference type="EMBL" id="ORY89858.1"/>
    </source>
</evidence>
<dbReference type="EMBL" id="MCGN01000013">
    <property type="protein sequence ID" value="ORY89858.1"/>
    <property type="molecule type" value="Genomic_DNA"/>
</dbReference>
<feature type="region of interest" description="Disordered" evidence="1">
    <location>
        <begin position="36"/>
        <end position="106"/>
    </location>
</feature>
<name>A0A1X2GZA8_SYNRA</name>
<reference evidence="2 3" key="1">
    <citation type="submission" date="2016-07" db="EMBL/GenBank/DDBJ databases">
        <title>Pervasive Adenine N6-methylation of Active Genes in Fungi.</title>
        <authorList>
            <consortium name="DOE Joint Genome Institute"/>
            <person name="Mondo S.J."/>
            <person name="Dannebaum R.O."/>
            <person name="Kuo R.C."/>
            <person name="Labutti K."/>
            <person name="Haridas S."/>
            <person name="Kuo A."/>
            <person name="Salamov A."/>
            <person name="Ahrendt S.R."/>
            <person name="Lipzen A."/>
            <person name="Sullivan W."/>
            <person name="Andreopoulos W.B."/>
            <person name="Clum A."/>
            <person name="Lindquist E."/>
            <person name="Daum C."/>
            <person name="Ramamoorthy G.K."/>
            <person name="Gryganskyi A."/>
            <person name="Culley D."/>
            <person name="Magnuson J.K."/>
            <person name="James T.Y."/>
            <person name="O'Malley M.A."/>
            <person name="Stajich J.E."/>
            <person name="Spatafora J.W."/>
            <person name="Visel A."/>
            <person name="Grigoriev I.V."/>
        </authorList>
    </citation>
    <scope>NUCLEOTIDE SEQUENCE [LARGE SCALE GENOMIC DNA]</scope>
    <source>
        <strain evidence="2 3">NRRL 2496</strain>
    </source>
</reference>
<dbReference type="InParanoid" id="A0A1X2GZA8"/>
<feature type="compositionally biased region" description="Polar residues" evidence="1">
    <location>
        <begin position="39"/>
        <end position="48"/>
    </location>
</feature>
<protein>
    <submittedName>
        <fullName evidence="2">Uncharacterized protein</fullName>
    </submittedName>
</protein>
<dbReference type="Proteomes" id="UP000242180">
    <property type="component" value="Unassembled WGS sequence"/>
</dbReference>
<evidence type="ECO:0000256" key="1">
    <source>
        <dbReference type="SAM" id="MobiDB-lite"/>
    </source>
</evidence>
<organism evidence="2 3">
    <name type="scientific">Syncephalastrum racemosum</name>
    <name type="common">Filamentous fungus</name>
    <dbReference type="NCBI Taxonomy" id="13706"/>
    <lineage>
        <taxon>Eukaryota</taxon>
        <taxon>Fungi</taxon>
        <taxon>Fungi incertae sedis</taxon>
        <taxon>Mucoromycota</taxon>
        <taxon>Mucoromycotina</taxon>
        <taxon>Mucoromycetes</taxon>
        <taxon>Mucorales</taxon>
        <taxon>Syncephalastraceae</taxon>
        <taxon>Syncephalastrum</taxon>
    </lineage>
</organism>
<comment type="caution">
    <text evidence="2">The sequence shown here is derived from an EMBL/GenBank/DDBJ whole genome shotgun (WGS) entry which is preliminary data.</text>
</comment>
<dbReference type="OrthoDB" id="2284622at2759"/>